<evidence type="ECO:0000313" key="3">
    <source>
        <dbReference type="EMBL" id="GAA4773059.1"/>
    </source>
</evidence>
<feature type="domain" description="Beta-lactamase-related" evidence="2">
    <location>
        <begin position="57"/>
        <end position="381"/>
    </location>
</feature>
<dbReference type="InterPro" id="IPR050491">
    <property type="entry name" value="AmpC-like"/>
</dbReference>
<dbReference type="SUPFAM" id="SSF56601">
    <property type="entry name" value="beta-lactamase/transpeptidase-like"/>
    <property type="match status" value="1"/>
</dbReference>
<gene>
    <name evidence="3" type="ORF">GCM10023329_21010</name>
</gene>
<accession>A0ABP9A547</accession>
<dbReference type="Pfam" id="PF00144">
    <property type="entry name" value="Beta-lactamase"/>
    <property type="match status" value="1"/>
</dbReference>
<sequence>MCAYLISMRKILLSALCAAALFAGALPATAADHRPPPCTASPPARAGKAADIVRIAEEARRDLDLNSVVLKVTVRGREVVTSALGESMTGVPADPAMHFRNGSVAIAYLGTVLLQLVDEGRVSLDDPVSRWLPRLPHSERITLRMLGSSTSGLADYVTDPGFLAALDADPFRQWEARELVRISTSHPLWYRPGTNWSYSHANFVILGRALERITGTPLDALLRERVLRPLGLSETRSSTTPDIPAPVLHAFTAERGTYEESTFWNPSWTTAPGAVMTTDICDLARSAVAVGTGELLSRRAHREQLDPGTVGLGGPTDTCPETVCFANTEARHYGLGVNVLNTWITQNPVFDGFAAVQAYLPSRHLAVAVSTTQGPDSPGGNTAQLVAARIAAVLAPERPLG</sequence>
<dbReference type="InterPro" id="IPR001466">
    <property type="entry name" value="Beta-lactam-related"/>
</dbReference>
<evidence type="ECO:0000259" key="2">
    <source>
        <dbReference type="Pfam" id="PF00144"/>
    </source>
</evidence>
<organism evidence="3 4">
    <name type="scientific">Streptomyces sanyensis</name>
    <dbReference type="NCBI Taxonomy" id="568869"/>
    <lineage>
        <taxon>Bacteria</taxon>
        <taxon>Bacillati</taxon>
        <taxon>Actinomycetota</taxon>
        <taxon>Actinomycetes</taxon>
        <taxon>Kitasatosporales</taxon>
        <taxon>Streptomycetaceae</taxon>
        <taxon>Streptomyces</taxon>
    </lineage>
</organism>
<evidence type="ECO:0000313" key="4">
    <source>
        <dbReference type="Proteomes" id="UP001501147"/>
    </source>
</evidence>
<proteinExistence type="predicted"/>
<dbReference type="Gene3D" id="3.40.710.10">
    <property type="entry name" value="DD-peptidase/beta-lactamase superfamily"/>
    <property type="match status" value="1"/>
</dbReference>
<dbReference type="Proteomes" id="UP001501147">
    <property type="component" value="Unassembled WGS sequence"/>
</dbReference>
<dbReference type="PANTHER" id="PTHR46825">
    <property type="entry name" value="D-ALANYL-D-ALANINE-CARBOXYPEPTIDASE/ENDOPEPTIDASE AMPH"/>
    <property type="match status" value="1"/>
</dbReference>
<dbReference type="PANTHER" id="PTHR46825:SF7">
    <property type="entry name" value="D-ALANYL-D-ALANINE CARBOXYPEPTIDASE"/>
    <property type="match status" value="1"/>
</dbReference>
<dbReference type="GO" id="GO:0016787">
    <property type="term" value="F:hydrolase activity"/>
    <property type="evidence" value="ECO:0007669"/>
    <property type="project" value="UniProtKB-KW"/>
</dbReference>
<keyword evidence="4" id="KW-1185">Reference proteome</keyword>
<name>A0ABP9A547_9ACTN</name>
<dbReference type="EMBL" id="BAABJV010000003">
    <property type="protein sequence ID" value="GAA4773059.1"/>
    <property type="molecule type" value="Genomic_DNA"/>
</dbReference>
<evidence type="ECO:0000256" key="1">
    <source>
        <dbReference type="SAM" id="SignalP"/>
    </source>
</evidence>
<keyword evidence="1" id="KW-0732">Signal</keyword>
<keyword evidence="3" id="KW-0378">Hydrolase</keyword>
<dbReference type="InterPro" id="IPR012338">
    <property type="entry name" value="Beta-lactam/transpept-like"/>
</dbReference>
<feature type="chain" id="PRO_5045436783" evidence="1">
    <location>
        <begin position="31"/>
        <end position="401"/>
    </location>
</feature>
<feature type="signal peptide" evidence="1">
    <location>
        <begin position="1"/>
        <end position="30"/>
    </location>
</feature>
<reference evidence="4" key="1">
    <citation type="journal article" date="2019" name="Int. J. Syst. Evol. Microbiol.">
        <title>The Global Catalogue of Microorganisms (GCM) 10K type strain sequencing project: providing services to taxonomists for standard genome sequencing and annotation.</title>
        <authorList>
            <consortium name="The Broad Institute Genomics Platform"/>
            <consortium name="The Broad Institute Genome Sequencing Center for Infectious Disease"/>
            <person name="Wu L."/>
            <person name="Ma J."/>
        </authorList>
    </citation>
    <scope>NUCLEOTIDE SEQUENCE [LARGE SCALE GENOMIC DNA]</scope>
    <source>
        <strain evidence="4">JCM 18324</strain>
    </source>
</reference>
<protein>
    <submittedName>
        <fullName evidence="3">Serine hydrolase domain-containing protein</fullName>
    </submittedName>
</protein>
<comment type="caution">
    <text evidence="3">The sequence shown here is derived from an EMBL/GenBank/DDBJ whole genome shotgun (WGS) entry which is preliminary data.</text>
</comment>